<feature type="binding site" evidence="7">
    <location>
        <position position="491"/>
    </location>
    <ligand>
        <name>Mg(2+)</name>
        <dbReference type="ChEBI" id="CHEBI:18420"/>
    </ligand>
</feature>
<dbReference type="Gene3D" id="2.40.50.100">
    <property type="match status" value="1"/>
</dbReference>
<feature type="binding site" evidence="7">
    <location>
        <position position="896"/>
    </location>
    <ligand>
        <name>Zn(2+)</name>
        <dbReference type="ChEBI" id="CHEBI:29105"/>
        <label>2</label>
    </ligand>
</feature>
<sequence length="1190" mass="133997">MIDFNILKINIASPEKILSWSHGEVIKPETINYRTQRPERDGLFSERIFGPTKDYECYCGKYKKIRYKGVVCDKCGVEITRSSVRRERMGHISLASPVVHLWFLRSMPSRIGLFIDAPLQKLVKVIYYAAHIITEINEENKKKILEEVEREFKSRKKAVSGKEASKELETAASKTKEFLKEIKIGQILTETEYHNLSKRFAGVFEAGNGAEAIYKILKNVDLKREAKKIEEELSEVKDVSRRKKLFYKLKIIRSFIKNGSRPEWMILTVLPVLSPDIRPMVALDGGQYATSDLNDLYRRVINRNNRLKKLLEIRAPEVIIVNEKRMLQEAVDALIDNSARFGSQQLNSQRRPLKSLADILKGKEGRFRQNLLGKRVDYSGRSVIVVGPELKFDEVGLPKKMALELFKPFVIGKVIERGLAYNIRNANRLIEVAGPEIWEILEEIIKNKKVLLNRAPTLHRLGIQAFRPVLIEDMAIRIPPMVCSAFNADFDGDQMAVYVPLSEEAQKEAEERMLASKNILKPATGDPIAQPTQDIVLGCYYLTKIEENSEEKKNKKIFASNEEAFMAYDFGYINLGQRIKINIKGELIETTVGRAIFNLALPEDFDFINKLMNKKELSRMIAALIDKYGIEGIWEILDEIRYLGFKYATISGVSWGKDDLMIPAGKTEIIKAAEKEVEAIKRQYEEGLLTDFERHVRIVNIWDKTKDKIAAIVLNIIDPSGSVFTIIDSGARGSWSQPMQMMGMKGLVQNPQGETIELPIKSSYKEGLSVLEFFINTHGARKGLTDTALKTAQAGYLTRRLVNVAQDLIITEKDCRTAQGIKIIRRESDEYGHSFAARVFGRTVLKDIKIGNKVLVEMGEIINRQNAELIENSKIEEVEVRSPITCKIIYGICSKCYGYDLGRISLVEIGEAVGVVAAQSIGEPGTQLTLRTFHTGGVAGVDITHGLQRVQELFEIHSPKGKAYLAEADGIIEDIEDGKVFKIIKLKINKATAKGKKTKIIEYSVSRSATVLVKSKDKVVKGDQLSEGSLDLQELFQLRGKEAVEKYIINEVQKIYVSEGSGINDKHLEIIVKQMFSRVQIKESGDTDFVAGETVEKSKFFETNREIKKKGKKPALAKQLLMGVKRVGLSTESFLSAASFQETAKVLVSAASEGKEDELRGLKENVIIGRLIPAGTGYQKSGKKEKILTP</sequence>
<name>A0A0G0UJL2_9BACT</name>
<keyword evidence="5 7" id="KW-0804">Transcription</keyword>
<feature type="binding site" evidence="7">
    <location>
        <position position="72"/>
    </location>
    <ligand>
        <name>Zn(2+)</name>
        <dbReference type="ChEBI" id="CHEBI:29105"/>
        <label>1</label>
    </ligand>
</feature>
<keyword evidence="3 7" id="KW-0548">Nucleotidyltransferase</keyword>
<protein>
    <recommendedName>
        <fullName evidence="7">DNA-directed RNA polymerase subunit beta'</fullName>
        <shortName evidence="7">RNAP subunit beta'</shortName>
        <ecNumber evidence="7">2.7.7.6</ecNumber>
    </recommendedName>
    <alternativeName>
        <fullName evidence="7">RNA polymerase subunit beta'</fullName>
    </alternativeName>
    <alternativeName>
        <fullName evidence="7">Transcriptase subunit beta'</fullName>
    </alternativeName>
</protein>
<dbReference type="GO" id="GO:0008270">
    <property type="term" value="F:zinc ion binding"/>
    <property type="evidence" value="ECO:0007669"/>
    <property type="project" value="UniProtKB-UniRule"/>
</dbReference>
<keyword evidence="1 7" id="KW-0240">DNA-directed RNA polymerase</keyword>
<dbReference type="Gene3D" id="2.40.40.20">
    <property type="match status" value="1"/>
</dbReference>
<comment type="cofactor">
    <cofactor evidence="7">
        <name>Zn(2+)</name>
        <dbReference type="ChEBI" id="CHEBI:29105"/>
    </cofactor>
    <text evidence="7">Binds 2 Zn(2+) ions per subunit.</text>
</comment>
<dbReference type="GO" id="GO:0006351">
    <property type="term" value="P:DNA-templated transcription"/>
    <property type="evidence" value="ECO:0007669"/>
    <property type="project" value="UniProtKB-UniRule"/>
</dbReference>
<feature type="binding site" evidence="7">
    <location>
        <position position="493"/>
    </location>
    <ligand>
        <name>Mg(2+)</name>
        <dbReference type="ChEBI" id="CHEBI:18420"/>
    </ligand>
</feature>
<dbReference type="Pfam" id="PF00623">
    <property type="entry name" value="RNA_pol_Rpb1_2"/>
    <property type="match status" value="1"/>
</dbReference>
<dbReference type="InterPro" id="IPR007066">
    <property type="entry name" value="RNA_pol_Rpb1_3"/>
</dbReference>
<dbReference type="InterPro" id="IPR007083">
    <property type="entry name" value="RNA_pol_Rpb1_4"/>
</dbReference>
<dbReference type="InterPro" id="IPR042102">
    <property type="entry name" value="RNA_pol_Rpb1_3_sf"/>
</dbReference>
<dbReference type="Pfam" id="PF04998">
    <property type="entry name" value="RNA_pol_Rpb1_5"/>
    <property type="match status" value="1"/>
</dbReference>
<dbReference type="Pfam" id="PF05000">
    <property type="entry name" value="RNA_pol_Rpb1_4"/>
    <property type="match status" value="1"/>
</dbReference>
<dbReference type="Gene3D" id="1.10.1790.20">
    <property type="match status" value="1"/>
</dbReference>
<comment type="subunit">
    <text evidence="7">The RNAP catalytic core consists of 2 alpha, 1 beta, 1 beta' and 1 omega subunit. When a sigma factor is associated with the core the holoenzyme is formed, which can initiate transcription.</text>
</comment>
<evidence type="ECO:0000259" key="9">
    <source>
        <dbReference type="SMART" id="SM00663"/>
    </source>
</evidence>
<dbReference type="InterPro" id="IPR006592">
    <property type="entry name" value="RNA_pol_N"/>
</dbReference>
<keyword evidence="4 7" id="KW-0479">Metal-binding</keyword>
<comment type="function">
    <text evidence="7 8">DNA-dependent RNA polymerase catalyzes the transcription of DNA into RNA using the four ribonucleoside triphosphates as substrates.</text>
</comment>
<dbReference type="PANTHER" id="PTHR19376">
    <property type="entry name" value="DNA-DIRECTED RNA POLYMERASE"/>
    <property type="match status" value="1"/>
</dbReference>
<organism evidence="10 11">
    <name type="scientific">Candidatus Wolfebacteria bacterium GW2011_GWB1_41_12</name>
    <dbReference type="NCBI Taxonomy" id="1619006"/>
    <lineage>
        <taxon>Bacteria</taxon>
        <taxon>Candidatus Wolfeibacteriota</taxon>
    </lineage>
</organism>
<comment type="catalytic activity">
    <reaction evidence="6 7 8">
        <text>RNA(n) + a ribonucleoside 5'-triphosphate = RNA(n+1) + diphosphate</text>
        <dbReference type="Rhea" id="RHEA:21248"/>
        <dbReference type="Rhea" id="RHEA-COMP:14527"/>
        <dbReference type="Rhea" id="RHEA-COMP:17342"/>
        <dbReference type="ChEBI" id="CHEBI:33019"/>
        <dbReference type="ChEBI" id="CHEBI:61557"/>
        <dbReference type="ChEBI" id="CHEBI:140395"/>
        <dbReference type="EC" id="2.7.7.6"/>
    </reaction>
</comment>
<evidence type="ECO:0000256" key="6">
    <source>
        <dbReference type="ARBA" id="ARBA00048552"/>
    </source>
</evidence>
<dbReference type="InterPro" id="IPR012754">
    <property type="entry name" value="DNA-dir_RpoC_beta_prime_bact"/>
</dbReference>
<keyword evidence="7" id="KW-0862">Zinc</keyword>
<evidence type="ECO:0000313" key="10">
    <source>
        <dbReference type="EMBL" id="KKR88964.1"/>
    </source>
</evidence>
<dbReference type="InterPro" id="IPR045867">
    <property type="entry name" value="DNA-dir_RpoC_beta_prime"/>
</dbReference>
<feature type="binding site" evidence="7">
    <location>
        <position position="893"/>
    </location>
    <ligand>
        <name>Zn(2+)</name>
        <dbReference type="ChEBI" id="CHEBI:29105"/>
        <label>2</label>
    </ligand>
</feature>
<dbReference type="GO" id="GO:0003677">
    <property type="term" value="F:DNA binding"/>
    <property type="evidence" value="ECO:0007669"/>
    <property type="project" value="UniProtKB-UniRule"/>
</dbReference>
<dbReference type="Pfam" id="PF04983">
    <property type="entry name" value="RNA_pol_Rpb1_3"/>
    <property type="match status" value="1"/>
</dbReference>
<dbReference type="Gene3D" id="4.10.860.120">
    <property type="entry name" value="RNA polymerase II, clamp domain"/>
    <property type="match status" value="1"/>
</dbReference>
<evidence type="ECO:0000256" key="5">
    <source>
        <dbReference type="ARBA" id="ARBA00023163"/>
    </source>
</evidence>
<feature type="binding site" evidence="7">
    <location>
        <position position="886"/>
    </location>
    <ligand>
        <name>Zn(2+)</name>
        <dbReference type="ChEBI" id="CHEBI:29105"/>
        <label>2</label>
    </ligand>
</feature>
<dbReference type="InterPro" id="IPR007081">
    <property type="entry name" value="RNA_pol_Rpb1_5"/>
</dbReference>
<dbReference type="InterPro" id="IPR007080">
    <property type="entry name" value="RNA_pol_Rpb1_1"/>
</dbReference>
<comment type="caution">
    <text evidence="10">The sequence shown here is derived from an EMBL/GenBank/DDBJ whole genome shotgun (WGS) entry which is preliminary data.</text>
</comment>
<dbReference type="Gene3D" id="1.10.150.390">
    <property type="match status" value="1"/>
</dbReference>
<evidence type="ECO:0000256" key="2">
    <source>
        <dbReference type="ARBA" id="ARBA00022679"/>
    </source>
</evidence>
<feature type="binding site" evidence="7">
    <location>
        <position position="75"/>
    </location>
    <ligand>
        <name>Zn(2+)</name>
        <dbReference type="ChEBI" id="CHEBI:29105"/>
        <label>1</label>
    </ligand>
</feature>
<comment type="cofactor">
    <cofactor evidence="7">
        <name>Mg(2+)</name>
        <dbReference type="ChEBI" id="CHEBI:18420"/>
    </cofactor>
    <text evidence="7">Binds 1 Mg(2+) ion per subunit.</text>
</comment>
<dbReference type="GO" id="GO:0003899">
    <property type="term" value="F:DNA-directed RNA polymerase activity"/>
    <property type="evidence" value="ECO:0007669"/>
    <property type="project" value="UniProtKB-UniRule"/>
</dbReference>
<dbReference type="Gene3D" id="1.10.132.30">
    <property type="match status" value="1"/>
</dbReference>
<feature type="binding site" evidence="7">
    <location>
        <position position="57"/>
    </location>
    <ligand>
        <name>Zn(2+)</name>
        <dbReference type="ChEBI" id="CHEBI:29105"/>
        <label>1</label>
    </ligand>
</feature>
<dbReference type="GO" id="GO:0000428">
    <property type="term" value="C:DNA-directed RNA polymerase complex"/>
    <property type="evidence" value="ECO:0007669"/>
    <property type="project" value="UniProtKB-KW"/>
</dbReference>
<evidence type="ECO:0000256" key="3">
    <source>
        <dbReference type="ARBA" id="ARBA00022695"/>
    </source>
</evidence>
<feature type="binding site" evidence="7">
    <location>
        <position position="59"/>
    </location>
    <ligand>
        <name>Zn(2+)</name>
        <dbReference type="ChEBI" id="CHEBI:29105"/>
        <label>1</label>
    </ligand>
</feature>
<dbReference type="Gene3D" id="1.10.40.90">
    <property type="match status" value="1"/>
</dbReference>
<proteinExistence type="inferred from homology"/>
<dbReference type="SMART" id="SM00663">
    <property type="entry name" value="RPOLA_N"/>
    <property type="match status" value="1"/>
</dbReference>
<keyword evidence="7" id="KW-0460">Magnesium</keyword>
<dbReference type="Gene3D" id="1.10.274.100">
    <property type="entry name" value="RNA polymerase Rpb1, domain 3"/>
    <property type="match status" value="1"/>
</dbReference>
<dbReference type="HAMAP" id="MF_01322">
    <property type="entry name" value="RNApol_bact_RpoC"/>
    <property type="match status" value="1"/>
</dbReference>
<dbReference type="EC" id="2.7.7.6" evidence="7"/>
<dbReference type="InterPro" id="IPR044893">
    <property type="entry name" value="RNA_pol_Rpb1_clamp_domain"/>
</dbReference>
<dbReference type="SUPFAM" id="SSF64484">
    <property type="entry name" value="beta and beta-prime subunits of DNA dependent RNA-polymerase"/>
    <property type="match status" value="1"/>
</dbReference>
<dbReference type="CDD" id="cd02655">
    <property type="entry name" value="RNAP_beta'_C"/>
    <property type="match status" value="1"/>
</dbReference>
<dbReference type="Pfam" id="PF04997">
    <property type="entry name" value="RNA_pol_Rpb1_1"/>
    <property type="match status" value="1"/>
</dbReference>
<dbReference type="InterPro" id="IPR038120">
    <property type="entry name" value="Rpb1_funnel_sf"/>
</dbReference>
<evidence type="ECO:0000256" key="1">
    <source>
        <dbReference type="ARBA" id="ARBA00022478"/>
    </source>
</evidence>
<dbReference type="AlphaFoldDB" id="A0A0G0UJL2"/>
<dbReference type="InterPro" id="IPR000722">
    <property type="entry name" value="RNA_pol_asu"/>
</dbReference>
<keyword evidence="2 7" id="KW-0808">Transferase</keyword>
<feature type="binding site" evidence="7">
    <location>
        <position position="489"/>
    </location>
    <ligand>
        <name>Mg(2+)</name>
        <dbReference type="ChEBI" id="CHEBI:18420"/>
    </ligand>
</feature>
<dbReference type="PANTHER" id="PTHR19376:SF54">
    <property type="entry name" value="DNA-DIRECTED RNA POLYMERASE SUBUNIT BETA"/>
    <property type="match status" value="1"/>
</dbReference>
<evidence type="ECO:0000256" key="7">
    <source>
        <dbReference type="HAMAP-Rule" id="MF_01322"/>
    </source>
</evidence>
<evidence type="ECO:0000313" key="11">
    <source>
        <dbReference type="Proteomes" id="UP000033918"/>
    </source>
</evidence>
<dbReference type="NCBIfam" id="TIGR02386">
    <property type="entry name" value="rpoC_TIGR"/>
    <property type="match status" value="1"/>
</dbReference>
<comment type="similarity">
    <text evidence="7 8">Belongs to the RNA polymerase beta' chain family.</text>
</comment>
<accession>A0A0G0UJL2</accession>
<dbReference type="CDD" id="cd01609">
    <property type="entry name" value="RNAP_beta'_N"/>
    <property type="match status" value="1"/>
</dbReference>
<gene>
    <name evidence="7" type="primary">rpoC</name>
    <name evidence="10" type="ORF">UU38_C0003G0216</name>
</gene>
<dbReference type="EMBL" id="LCAK01000003">
    <property type="protein sequence ID" value="KKR88964.1"/>
    <property type="molecule type" value="Genomic_DNA"/>
</dbReference>
<dbReference type="PATRIC" id="fig|1619006.3.peg.513"/>
<feature type="domain" description="RNA polymerase N-terminal" evidence="9">
    <location>
        <begin position="263"/>
        <end position="543"/>
    </location>
</feature>
<dbReference type="Proteomes" id="UP000033918">
    <property type="component" value="Unassembled WGS sequence"/>
</dbReference>
<evidence type="ECO:0000256" key="8">
    <source>
        <dbReference type="RuleBase" id="RU004279"/>
    </source>
</evidence>
<feature type="binding site" evidence="7">
    <location>
        <position position="815"/>
    </location>
    <ligand>
        <name>Zn(2+)</name>
        <dbReference type="ChEBI" id="CHEBI:29105"/>
        <label>2</label>
    </ligand>
</feature>
<dbReference type="GO" id="GO:0000287">
    <property type="term" value="F:magnesium ion binding"/>
    <property type="evidence" value="ECO:0007669"/>
    <property type="project" value="UniProtKB-UniRule"/>
</dbReference>
<reference evidence="10 11" key="1">
    <citation type="journal article" date="2015" name="Nature">
        <title>rRNA introns, odd ribosomes, and small enigmatic genomes across a large radiation of phyla.</title>
        <authorList>
            <person name="Brown C.T."/>
            <person name="Hug L.A."/>
            <person name="Thomas B.C."/>
            <person name="Sharon I."/>
            <person name="Castelle C.J."/>
            <person name="Singh A."/>
            <person name="Wilkins M.J."/>
            <person name="Williams K.H."/>
            <person name="Banfield J.F."/>
        </authorList>
    </citation>
    <scope>NUCLEOTIDE SEQUENCE [LARGE SCALE GENOMIC DNA]</scope>
</reference>
<evidence type="ECO:0000256" key="4">
    <source>
        <dbReference type="ARBA" id="ARBA00022723"/>
    </source>
</evidence>